<keyword evidence="2" id="KW-1185">Reference proteome</keyword>
<dbReference type="RefSeq" id="WP_183565533.1">
    <property type="nucleotide sequence ID" value="NZ_CBCSLB010000010.1"/>
</dbReference>
<evidence type="ECO:0000313" key="1">
    <source>
        <dbReference type="EMBL" id="MBB3153614.1"/>
    </source>
</evidence>
<sequence>MKIHLILFVSSVAQECEINAHASLMKTFDSTIRPMQGDIIDDPGFDSDYHNGYEVVKITMNYASEECWVSLSPLAIELENIQIETYIAKLKANGWQPFSKDNE</sequence>
<protein>
    <submittedName>
        <fullName evidence="1">Uncharacterized protein</fullName>
    </submittedName>
</protein>
<reference evidence="1 2" key="1">
    <citation type="submission" date="2020-08" db="EMBL/GenBank/DDBJ databases">
        <title>Genomic Encyclopedia of Type Strains, Phase III (KMG-III): the genomes of soil and plant-associated and newly described type strains.</title>
        <authorList>
            <person name="Whitman W."/>
        </authorList>
    </citation>
    <scope>NUCLEOTIDE SEQUENCE [LARGE SCALE GENOMIC DNA]</scope>
    <source>
        <strain evidence="1 2">CECT 8234</strain>
    </source>
</reference>
<organism evidence="1 2">
    <name type="scientific">Paenibacillus endophyticus</name>
    <dbReference type="NCBI Taxonomy" id="1294268"/>
    <lineage>
        <taxon>Bacteria</taxon>
        <taxon>Bacillati</taxon>
        <taxon>Bacillota</taxon>
        <taxon>Bacilli</taxon>
        <taxon>Bacillales</taxon>
        <taxon>Paenibacillaceae</taxon>
        <taxon>Paenibacillus</taxon>
    </lineage>
</organism>
<proteinExistence type="predicted"/>
<dbReference type="EMBL" id="JACHXW010000011">
    <property type="protein sequence ID" value="MBB3153614.1"/>
    <property type="molecule type" value="Genomic_DNA"/>
</dbReference>
<dbReference type="AlphaFoldDB" id="A0A7W5CAK1"/>
<dbReference type="Proteomes" id="UP000518605">
    <property type="component" value="Unassembled WGS sequence"/>
</dbReference>
<evidence type="ECO:0000313" key="2">
    <source>
        <dbReference type="Proteomes" id="UP000518605"/>
    </source>
</evidence>
<name>A0A7W5CAK1_9BACL</name>
<comment type="caution">
    <text evidence="1">The sequence shown here is derived from an EMBL/GenBank/DDBJ whole genome shotgun (WGS) entry which is preliminary data.</text>
</comment>
<accession>A0A7W5CAK1</accession>
<gene>
    <name evidence="1" type="ORF">FHS16_003689</name>
</gene>